<feature type="compositionally biased region" description="Polar residues" evidence="9">
    <location>
        <begin position="787"/>
        <end position="800"/>
    </location>
</feature>
<feature type="compositionally biased region" description="Polar residues" evidence="9">
    <location>
        <begin position="40"/>
        <end position="75"/>
    </location>
</feature>
<dbReference type="PROSITE" id="PS50290">
    <property type="entry name" value="PI3_4_KINASE_3"/>
    <property type="match status" value="1"/>
</dbReference>
<evidence type="ECO:0000256" key="5">
    <source>
        <dbReference type="ARBA" id="ARBA00022741"/>
    </source>
</evidence>
<dbReference type="InterPro" id="IPR039756">
    <property type="entry name" value="Lsb6/PI4K2"/>
</dbReference>
<dbReference type="GO" id="GO:0005524">
    <property type="term" value="F:ATP binding"/>
    <property type="evidence" value="ECO:0007669"/>
    <property type="project" value="UniProtKB-KW"/>
</dbReference>
<accession>A0A9P7XW77</accession>
<feature type="compositionally biased region" description="Polar residues" evidence="9">
    <location>
        <begin position="96"/>
        <end position="109"/>
    </location>
</feature>
<evidence type="ECO:0000256" key="7">
    <source>
        <dbReference type="ARBA" id="ARBA00022840"/>
    </source>
</evidence>
<feature type="compositionally biased region" description="Low complexity" evidence="9">
    <location>
        <begin position="736"/>
        <end position="749"/>
    </location>
</feature>
<feature type="region of interest" description="Disordered" evidence="9">
    <location>
        <begin position="606"/>
        <end position="656"/>
    </location>
</feature>
<feature type="region of interest" description="Disordered" evidence="9">
    <location>
        <begin position="1170"/>
        <end position="1257"/>
    </location>
</feature>
<feature type="region of interest" description="Disordered" evidence="9">
    <location>
        <begin position="1091"/>
        <end position="1116"/>
    </location>
</feature>
<feature type="compositionally biased region" description="Basic and acidic residues" evidence="9">
    <location>
        <begin position="1294"/>
        <end position="1303"/>
    </location>
</feature>
<dbReference type="InterPro" id="IPR000403">
    <property type="entry name" value="PI3/4_kinase_cat_dom"/>
</dbReference>
<keyword evidence="8" id="KW-0472">Membrane</keyword>
<comment type="caution">
    <text evidence="11">The sequence shown here is derived from an EMBL/GenBank/DDBJ whole genome shotgun (WGS) entry which is preliminary data.</text>
</comment>
<protein>
    <recommendedName>
        <fullName evidence="2">1-phosphatidylinositol 4-kinase</fullName>
        <ecNumber evidence="2">2.7.1.67</ecNumber>
    </recommendedName>
</protein>
<evidence type="ECO:0000256" key="3">
    <source>
        <dbReference type="ARBA" id="ARBA00022475"/>
    </source>
</evidence>
<keyword evidence="12" id="KW-1185">Reference proteome</keyword>
<dbReference type="Proteomes" id="UP000707451">
    <property type="component" value="Unassembled WGS sequence"/>
</dbReference>
<evidence type="ECO:0000256" key="8">
    <source>
        <dbReference type="ARBA" id="ARBA00023136"/>
    </source>
</evidence>
<organism evidence="11 12">
    <name type="scientific">Linnemannia hyalina</name>
    <dbReference type="NCBI Taxonomy" id="64524"/>
    <lineage>
        <taxon>Eukaryota</taxon>
        <taxon>Fungi</taxon>
        <taxon>Fungi incertae sedis</taxon>
        <taxon>Mucoromycota</taxon>
        <taxon>Mortierellomycotina</taxon>
        <taxon>Mortierellomycetes</taxon>
        <taxon>Mortierellales</taxon>
        <taxon>Mortierellaceae</taxon>
        <taxon>Linnemannia</taxon>
    </lineage>
</organism>
<dbReference type="GO" id="GO:0046854">
    <property type="term" value="P:phosphatidylinositol phosphate biosynthetic process"/>
    <property type="evidence" value="ECO:0007669"/>
    <property type="project" value="TreeGrafter"/>
</dbReference>
<evidence type="ECO:0000256" key="1">
    <source>
        <dbReference type="ARBA" id="ARBA00004236"/>
    </source>
</evidence>
<dbReference type="PANTHER" id="PTHR12865:SF1">
    <property type="entry name" value="PHOSPHATIDYLINOSITOL 4-KINASE TYPE 2"/>
    <property type="match status" value="1"/>
</dbReference>
<feature type="compositionally biased region" description="Low complexity" evidence="9">
    <location>
        <begin position="110"/>
        <end position="174"/>
    </location>
</feature>
<name>A0A9P7XW77_9FUNG</name>
<dbReference type="GO" id="GO:0007032">
    <property type="term" value="P:endosome organization"/>
    <property type="evidence" value="ECO:0007669"/>
    <property type="project" value="TreeGrafter"/>
</dbReference>
<feature type="domain" description="PI3K/PI4K catalytic" evidence="10">
    <location>
        <begin position="460"/>
        <end position="949"/>
    </location>
</feature>
<keyword evidence="5" id="KW-0547">Nucleotide-binding</keyword>
<dbReference type="GO" id="GO:0005802">
    <property type="term" value="C:trans-Golgi network"/>
    <property type="evidence" value="ECO:0007669"/>
    <property type="project" value="TreeGrafter"/>
</dbReference>
<gene>
    <name evidence="11" type="primary">LSB6</name>
    <name evidence="11" type="ORF">KI688_012946</name>
</gene>
<feature type="region of interest" description="Disordered" evidence="9">
    <location>
        <begin position="731"/>
        <end position="766"/>
    </location>
</feature>
<feature type="region of interest" description="Disordered" evidence="9">
    <location>
        <begin position="977"/>
        <end position="996"/>
    </location>
</feature>
<sequence length="1395" mass="151591">MSNNHGYLPLSQEDTSAAADHEDNNDSNTNNNNSLHRPDQQQQQLPHSHVTVTMSQQDSSTLVPTTEAKASSVITTPPGPRTMESYTYPGRPFVESDTSTLEGAKKSSSTTTTNTTNNGNNTTTTTTITTTTTTGLRPAAQSIASAPAAPTTTTADATSSAAADASSSSSPLPAFQFPRFGAAKNKTLLGLKDRLTSTTSAPTYSQSESSNSSSALDATYARLVGSKLLATGPLGNNKENNPNLTGSTSDLLHIRPKQHPYTTEDGPRGIRKSQRRQVLREIRPDLHNLPEELLREQARSGATVDAITNSQPIIGDGTGLPTSPVVSGAHLQGPDSNTGSGSGTTGSNSNQGERGTLLGSGDGLGLGFGVGGKANATPSRWSRPRLGGSRRQRRASGSGLGRENDQRVIQSSVFKPVETSVDGGKLVEPAPALTPDHAEPMNSTRFVAIVDSVKEAIHSGIQPLRIAQGSSGSYFCRNLDGKIVGVFKPKNEEPYGQLNPKWAKWIHRNLFPCCFGRSCLIPNLGYISESATSLVDRRLKLNIVPSTEVVWLSSSAFHYDYLDRRAAQLQKGAKPLPDKVGSFQLFLNGFKDANLFMRDHPWPLETPVGDANGKGKTWRRSAPESIHSHQEADGASLNGGAAGGHGHGPDRPGFNWTPALQQQFREQFEKMIILDYLIRNTDRGLDNWMIRYCEKEGISIVTAPVGTQRSHIQQEPARRNSRVGDLLGLYSDRGSVRSNSSLREGSSSRNGMLVTPPGTPPRSNLSRAVSGMELLQDDDNATERTGLLSQEQRSGSPTKRSSLETEAAATSSTTKDTKLTPAEVMEAHYGANHVHVAAIDNGLAFPFKHPDSWRSYPYGWLFLPRPLISQPFTKATRDHFLPLLSSPVWWRETIADLRRLFSIDSDFDQGMFDKQMAVMKGQGWNIVETLKNLDQGPMDLCRRVALVVWDEEVTLEPGVSPAQLGLIPSLGLPIQANGQAPGSQPQEGTTGYGSMGYGHKYTTTQPKAMTMDAKSGYLSYGSMRSSVGDRLSNIKTLSTSSTAVGEGVASSYLDPESLKAKNVPHVVVEIEENASSLQLPKHNSFRQVVSDGEYDLEDEYDYDDDEDDDEDAFSYDEEYDGFSDDLAESTGDLRAPAAHRRSRSSSSQLTDPQRTAREGMVSIDMALAETGEGPAGASNHRRRQSHQSEGGRSPRRRPAPTPAQPLPQEATLRPPSQGLVHPMDESTVAAVVGASQASSPRNHRRSRTEQDDKTGTIRFEAVASPSGDTDTLEAARTRLFKVGTQESTSSSREGAVDEPERGRGFFTRGYGAVSGSREGEDGLGERPKWADRLRRGLSFDGHLLAVEGFGLGQAARRERKLRKQRQRERELRERRVVLVERIEPVTKNLPYFSWW</sequence>
<dbReference type="EMBL" id="JAHRHY010000009">
    <property type="protein sequence ID" value="KAG9067034.1"/>
    <property type="molecule type" value="Genomic_DNA"/>
</dbReference>
<evidence type="ECO:0000313" key="11">
    <source>
        <dbReference type="EMBL" id="KAG9067034.1"/>
    </source>
</evidence>
<feature type="compositionally biased region" description="Gly residues" evidence="9">
    <location>
        <begin position="358"/>
        <end position="372"/>
    </location>
</feature>
<feature type="compositionally biased region" description="Polar residues" evidence="9">
    <location>
        <begin position="977"/>
        <end position="989"/>
    </location>
</feature>
<keyword evidence="6 11" id="KW-0418">Kinase</keyword>
<evidence type="ECO:0000256" key="2">
    <source>
        <dbReference type="ARBA" id="ARBA00012169"/>
    </source>
</evidence>
<comment type="subcellular location">
    <subcellularLocation>
        <location evidence="1">Cell membrane</location>
    </subcellularLocation>
</comment>
<dbReference type="EC" id="2.7.1.67" evidence="2"/>
<evidence type="ECO:0000313" key="12">
    <source>
        <dbReference type="Proteomes" id="UP000707451"/>
    </source>
</evidence>
<evidence type="ECO:0000256" key="9">
    <source>
        <dbReference type="SAM" id="MobiDB-lite"/>
    </source>
</evidence>
<proteinExistence type="predicted"/>
<evidence type="ECO:0000256" key="6">
    <source>
        <dbReference type="ARBA" id="ARBA00022777"/>
    </source>
</evidence>
<dbReference type="GO" id="GO:0007030">
    <property type="term" value="P:Golgi organization"/>
    <property type="evidence" value="ECO:0007669"/>
    <property type="project" value="TreeGrafter"/>
</dbReference>
<dbReference type="GO" id="GO:0005768">
    <property type="term" value="C:endosome"/>
    <property type="evidence" value="ECO:0007669"/>
    <property type="project" value="TreeGrafter"/>
</dbReference>
<feature type="compositionally biased region" description="Low complexity" evidence="9">
    <location>
        <begin position="804"/>
        <end position="814"/>
    </location>
</feature>
<dbReference type="GO" id="GO:0000329">
    <property type="term" value="C:fungal-type vacuole membrane"/>
    <property type="evidence" value="ECO:0007669"/>
    <property type="project" value="TreeGrafter"/>
</dbReference>
<dbReference type="GO" id="GO:0005886">
    <property type="term" value="C:plasma membrane"/>
    <property type="evidence" value="ECO:0007669"/>
    <property type="project" value="UniProtKB-SubCell"/>
</dbReference>
<dbReference type="OrthoDB" id="3349449at2759"/>
<keyword evidence="3" id="KW-1003">Cell membrane</keyword>
<feature type="region of interest" description="Disordered" evidence="9">
    <location>
        <begin position="1134"/>
        <end position="1157"/>
    </location>
</feature>
<feature type="compositionally biased region" description="Acidic residues" evidence="9">
    <location>
        <begin position="1092"/>
        <end position="1116"/>
    </location>
</feature>
<feature type="region of interest" description="Disordered" evidence="9">
    <location>
        <begin position="309"/>
        <end position="411"/>
    </location>
</feature>
<dbReference type="Pfam" id="PF00454">
    <property type="entry name" value="PI3_PI4_kinase"/>
    <property type="match status" value="1"/>
</dbReference>
<feature type="region of interest" description="Disordered" evidence="9">
    <location>
        <begin position="231"/>
        <end position="275"/>
    </location>
</feature>
<evidence type="ECO:0000259" key="10">
    <source>
        <dbReference type="PROSITE" id="PS50290"/>
    </source>
</evidence>
<keyword evidence="4" id="KW-0808">Transferase</keyword>
<dbReference type="Gene3D" id="1.10.1070.20">
    <property type="match status" value="1"/>
</dbReference>
<reference evidence="11" key="1">
    <citation type="submission" date="2021-06" db="EMBL/GenBank/DDBJ databases">
        <title>Genome Sequence of Mortierella hyaline Strain SCG-10, a Cold-Adapted, Nitrate-Reducing Fungus Isolated from Soil in Minnesota, USA.</title>
        <authorList>
            <person name="Aldossari N."/>
        </authorList>
    </citation>
    <scope>NUCLEOTIDE SEQUENCE</scope>
    <source>
        <strain evidence="11">SCG-10</strain>
    </source>
</reference>
<feature type="compositionally biased region" description="Low complexity" evidence="9">
    <location>
        <begin position="1226"/>
        <end position="1239"/>
    </location>
</feature>
<evidence type="ECO:0000256" key="4">
    <source>
        <dbReference type="ARBA" id="ARBA00022679"/>
    </source>
</evidence>
<feature type="compositionally biased region" description="Polar residues" evidence="9">
    <location>
        <begin position="237"/>
        <end position="250"/>
    </location>
</feature>
<feature type="region of interest" description="Disordered" evidence="9">
    <location>
        <begin position="1283"/>
        <end position="1325"/>
    </location>
</feature>
<feature type="region of interest" description="Disordered" evidence="9">
    <location>
        <begin position="786"/>
        <end position="817"/>
    </location>
</feature>
<feature type="region of interest" description="Disordered" evidence="9">
    <location>
        <begin position="1"/>
        <end position="175"/>
    </location>
</feature>
<dbReference type="GO" id="GO:0004430">
    <property type="term" value="F:1-phosphatidylinositol 4-kinase activity"/>
    <property type="evidence" value="ECO:0007669"/>
    <property type="project" value="UniProtKB-EC"/>
</dbReference>
<feature type="compositionally biased region" description="Low complexity" evidence="9">
    <location>
        <begin position="345"/>
        <end position="357"/>
    </location>
</feature>
<dbReference type="PANTHER" id="PTHR12865">
    <property type="entry name" value="PHOSPHATIDYLINOSITOL 4-KINASE TYPE-II"/>
    <property type="match status" value="1"/>
</dbReference>
<keyword evidence="7" id="KW-0067">ATP-binding</keyword>